<keyword evidence="7" id="KW-1185">Reference proteome</keyword>
<dbReference type="PANTHER" id="PTHR16675">
    <property type="entry name" value="MHC CLASS I-RELATED"/>
    <property type="match status" value="1"/>
</dbReference>
<dbReference type="InterPro" id="IPR011161">
    <property type="entry name" value="MHC_I-like_Ag-recog"/>
</dbReference>
<feature type="region of interest" description="Disordered" evidence="3">
    <location>
        <begin position="603"/>
        <end position="633"/>
    </location>
</feature>
<sequence length="633" mass="72845">MNQPTTWIFLFLPLLWLNLQTTGGEIHSLRYIYTAFSKPVGLEGLHEFTAMGLLDNRMIDYFDSDNQTKVPKQDWMKERLPDDYWEKGTQSRKSKQQWFKVNIEILMKRMEQNDTNNHVLQWMHGCEGETQPNDTLKFKSGMDKYSYDGDDFLSFDDANSVWVAPITAAVLTKTKWDGVQVLKEYTKGYLENECMDWLNKFKNYGEKQLREASPPEVFLFAKETKIETNIMLTCLATGFYPKDITMNIKRNGRVLTVEDGLESSGVRPNDDDTHQIRKSVEILRSDSSTYTCQIIHNATGVDVENVWASDRSLSNGSDSGVSSEIHSLRYIYTAFSKPVGLEGLHEFTAMGLLDDRMIDYFDSDHQVKVPKQDWMKERLPDDYWEKGTQSRKSKQQWFKVNMEILMKRMRQNDSDVHVLQWMHGCEGETQPDDTLKFKRGIDRYGYDGNDFLYFNDTNSVWVAAVPAAEPSKRKWDGVQVLIEYTKGYLENECMDWLNKFVEYGKTDKSSPEVYMFVKDTNTETNVTLTCMATGFYPKDITLQIKKNGRVITEEDGLVSTGVRPNNDDTYQTRDSVEILRNQMSAFTCEVIHSASGVHINRSLGHGDTAIDPGNQDPSPEKEVALHDNGEDTV</sequence>
<organism evidence="6 7">
    <name type="scientific">Anabas testudineus</name>
    <name type="common">Climbing perch</name>
    <name type="synonym">Anthias testudineus</name>
    <dbReference type="NCBI Taxonomy" id="64144"/>
    <lineage>
        <taxon>Eukaryota</taxon>
        <taxon>Metazoa</taxon>
        <taxon>Chordata</taxon>
        <taxon>Craniata</taxon>
        <taxon>Vertebrata</taxon>
        <taxon>Euteleostomi</taxon>
        <taxon>Actinopterygii</taxon>
        <taxon>Neopterygii</taxon>
        <taxon>Teleostei</taxon>
        <taxon>Neoteleostei</taxon>
        <taxon>Acanthomorphata</taxon>
        <taxon>Anabantaria</taxon>
        <taxon>Anabantiformes</taxon>
        <taxon>Anabantoidei</taxon>
        <taxon>Anabantidae</taxon>
        <taxon>Anabas</taxon>
    </lineage>
</organism>
<protein>
    <recommendedName>
        <fullName evidence="5">Ig-like domain-containing protein</fullName>
    </recommendedName>
</protein>
<name>A0A3Q1IVP7_ANATE</name>
<dbReference type="Gene3D" id="2.60.40.10">
    <property type="entry name" value="Immunoglobulins"/>
    <property type="match status" value="2"/>
</dbReference>
<feature type="compositionally biased region" description="Basic and acidic residues" evidence="3">
    <location>
        <begin position="618"/>
        <end position="633"/>
    </location>
</feature>
<dbReference type="InterPro" id="IPR011162">
    <property type="entry name" value="MHC_I/II-like_Ag-recog"/>
</dbReference>
<dbReference type="PANTHER" id="PTHR16675:SF193">
    <property type="entry name" value="LOC571647 PROTEIN-RELATED"/>
    <property type="match status" value="1"/>
</dbReference>
<dbReference type="FunFam" id="3.30.500.10:FF:000005">
    <property type="entry name" value="MHC class I antigen ZKA transcript variant 1"/>
    <property type="match status" value="2"/>
</dbReference>
<dbReference type="Pfam" id="PF00129">
    <property type="entry name" value="MHC_I"/>
    <property type="match status" value="2"/>
</dbReference>
<proteinExistence type="inferred from homology"/>
<dbReference type="Gene3D" id="3.30.500.10">
    <property type="entry name" value="MHC class I-like antigen recognition-like"/>
    <property type="match status" value="2"/>
</dbReference>
<dbReference type="InterPro" id="IPR037055">
    <property type="entry name" value="MHC_I-like_Ag-recog_sf"/>
</dbReference>
<dbReference type="GO" id="GO:0009897">
    <property type="term" value="C:external side of plasma membrane"/>
    <property type="evidence" value="ECO:0007669"/>
    <property type="project" value="TreeGrafter"/>
</dbReference>
<dbReference type="FunCoup" id="A0A3Q1IVP7">
    <property type="interactions" value="504"/>
</dbReference>
<dbReference type="GO" id="GO:0006955">
    <property type="term" value="P:immune response"/>
    <property type="evidence" value="ECO:0007669"/>
    <property type="project" value="TreeGrafter"/>
</dbReference>
<dbReference type="Pfam" id="PF07654">
    <property type="entry name" value="C1-set"/>
    <property type="match status" value="2"/>
</dbReference>
<feature type="chain" id="PRO_5043433735" description="Ig-like domain-containing protein" evidence="4">
    <location>
        <begin position="24"/>
        <end position="633"/>
    </location>
</feature>
<evidence type="ECO:0000259" key="5">
    <source>
        <dbReference type="PROSITE" id="PS50835"/>
    </source>
</evidence>
<feature type="signal peptide" evidence="4">
    <location>
        <begin position="1"/>
        <end position="23"/>
    </location>
</feature>
<accession>A0A3Q1IVP7</accession>
<feature type="domain" description="Ig-like" evidence="5">
    <location>
        <begin position="215"/>
        <end position="314"/>
    </location>
</feature>
<dbReference type="InParanoid" id="A0A3Q1IVP7"/>
<dbReference type="GeneTree" id="ENSGT01150000287002"/>
<dbReference type="InterPro" id="IPR036179">
    <property type="entry name" value="Ig-like_dom_sf"/>
</dbReference>
<dbReference type="PRINTS" id="PR01638">
    <property type="entry name" value="MHCCLASSI"/>
</dbReference>
<dbReference type="Ensembl" id="ENSATET00000022115.3">
    <property type="protein sequence ID" value="ENSATEP00000021753.3"/>
    <property type="gene ID" value="ENSATEG00000014596.3"/>
</dbReference>
<evidence type="ECO:0000256" key="4">
    <source>
        <dbReference type="SAM" id="SignalP"/>
    </source>
</evidence>
<evidence type="ECO:0000256" key="1">
    <source>
        <dbReference type="ARBA" id="ARBA00023180"/>
    </source>
</evidence>
<evidence type="ECO:0000256" key="3">
    <source>
        <dbReference type="SAM" id="MobiDB-lite"/>
    </source>
</evidence>
<reference evidence="6" key="1">
    <citation type="submission" date="2021-04" db="EMBL/GenBank/DDBJ databases">
        <authorList>
            <consortium name="Wellcome Sanger Institute Data Sharing"/>
        </authorList>
    </citation>
    <scope>NUCLEOTIDE SEQUENCE [LARGE SCALE GENOMIC DNA]</scope>
</reference>
<evidence type="ECO:0000256" key="2">
    <source>
        <dbReference type="RuleBase" id="RU004439"/>
    </source>
</evidence>
<dbReference type="AlphaFoldDB" id="A0A3Q1IVP7"/>
<reference evidence="6" key="3">
    <citation type="submission" date="2025-09" db="UniProtKB">
        <authorList>
            <consortium name="Ensembl"/>
        </authorList>
    </citation>
    <scope>IDENTIFICATION</scope>
</reference>
<comment type="similarity">
    <text evidence="2">Belongs to the MHC class I family.</text>
</comment>
<dbReference type="InterPro" id="IPR007110">
    <property type="entry name" value="Ig-like_dom"/>
</dbReference>
<dbReference type="GO" id="GO:0005615">
    <property type="term" value="C:extracellular space"/>
    <property type="evidence" value="ECO:0007669"/>
    <property type="project" value="TreeGrafter"/>
</dbReference>
<dbReference type="InterPro" id="IPR013783">
    <property type="entry name" value="Ig-like_fold"/>
</dbReference>
<evidence type="ECO:0000313" key="6">
    <source>
        <dbReference type="Ensembl" id="ENSATEP00000021753.3"/>
    </source>
</evidence>
<dbReference type="SUPFAM" id="SSF48726">
    <property type="entry name" value="Immunoglobulin"/>
    <property type="match status" value="2"/>
</dbReference>
<keyword evidence="1" id="KW-0325">Glycoprotein</keyword>
<dbReference type="InterPro" id="IPR003597">
    <property type="entry name" value="Ig_C1-set"/>
</dbReference>
<dbReference type="SUPFAM" id="SSF54452">
    <property type="entry name" value="MHC antigen-recognition domain"/>
    <property type="match status" value="2"/>
</dbReference>
<dbReference type="PROSITE" id="PS50835">
    <property type="entry name" value="IG_LIKE"/>
    <property type="match status" value="2"/>
</dbReference>
<dbReference type="SMART" id="SM00407">
    <property type="entry name" value="IGc1"/>
    <property type="match status" value="2"/>
</dbReference>
<keyword evidence="4" id="KW-0732">Signal</keyword>
<dbReference type="InterPro" id="IPR001039">
    <property type="entry name" value="MHC_I_a_a1/a2"/>
</dbReference>
<evidence type="ECO:0000313" key="7">
    <source>
        <dbReference type="Proteomes" id="UP000265040"/>
    </source>
</evidence>
<dbReference type="InterPro" id="IPR050208">
    <property type="entry name" value="MHC_class-I_related"/>
</dbReference>
<feature type="domain" description="Ig-like" evidence="5">
    <location>
        <begin position="511"/>
        <end position="604"/>
    </location>
</feature>
<dbReference type="Proteomes" id="UP000265040">
    <property type="component" value="Chromosome 11"/>
</dbReference>
<reference evidence="6" key="2">
    <citation type="submission" date="2025-08" db="UniProtKB">
        <authorList>
            <consortium name="Ensembl"/>
        </authorList>
    </citation>
    <scope>IDENTIFICATION</scope>
</reference>